<dbReference type="PANTHER" id="PTHR43156:SF2">
    <property type="entry name" value="STAGE II SPORULATION PROTEIN E"/>
    <property type="match status" value="1"/>
</dbReference>
<dbReference type="InterPro" id="IPR001932">
    <property type="entry name" value="PPM-type_phosphatase-like_dom"/>
</dbReference>
<dbReference type="Pfam" id="PF07228">
    <property type="entry name" value="SpoIIE"/>
    <property type="match status" value="1"/>
</dbReference>
<reference evidence="3 4" key="1">
    <citation type="submission" date="2020-08" db="EMBL/GenBank/DDBJ databases">
        <title>Acidobacteriota in marine sediments use diverse sulfur dissimilation pathways.</title>
        <authorList>
            <person name="Wasmund K."/>
        </authorList>
    </citation>
    <scope>NUCLEOTIDE SEQUENCE [LARGE SCALE GENOMIC DNA]</scope>
    <source>
        <strain evidence="3">MAG AM4</strain>
    </source>
</reference>
<dbReference type="SUPFAM" id="SSF81606">
    <property type="entry name" value="PP2C-like"/>
    <property type="match status" value="1"/>
</dbReference>
<dbReference type="EMBL" id="JACXWD010000003">
    <property type="protein sequence ID" value="MBD3866876.1"/>
    <property type="molecule type" value="Genomic_DNA"/>
</dbReference>
<feature type="domain" description="PPM-type phosphatase" evidence="2">
    <location>
        <begin position="194"/>
        <end position="406"/>
    </location>
</feature>
<dbReference type="InterPro" id="IPR052016">
    <property type="entry name" value="Bact_Sigma-Reg"/>
</dbReference>
<dbReference type="AlphaFoldDB" id="A0A8J6XU18"/>
<name>A0A8J6XU18_9BACT</name>
<dbReference type="Proteomes" id="UP000648239">
    <property type="component" value="Unassembled WGS sequence"/>
</dbReference>
<dbReference type="GO" id="GO:0016791">
    <property type="term" value="F:phosphatase activity"/>
    <property type="evidence" value="ECO:0007669"/>
    <property type="project" value="TreeGrafter"/>
</dbReference>
<evidence type="ECO:0000259" key="2">
    <source>
        <dbReference type="SMART" id="SM00331"/>
    </source>
</evidence>
<evidence type="ECO:0000313" key="3">
    <source>
        <dbReference type="EMBL" id="MBD3866876.1"/>
    </source>
</evidence>
<dbReference type="Gene3D" id="3.60.40.10">
    <property type="entry name" value="PPM-type phosphatase domain"/>
    <property type="match status" value="1"/>
</dbReference>
<dbReference type="InterPro" id="IPR036457">
    <property type="entry name" value="PPM-type-like_dom_sf"/>
</dbReference>
<dbReference type="PANTHER" id="PTHR43156">
    <property type="entry name" value="STAGE II SPORULATION PROTEIN E-RELATED"/>
    <property type="match status" value="1"/>
</dbReference>
<evidence type="ECO:0000256" key="1">
    <source>
        <dbReference type="ARBA" id="ARBA00022801"/>
    </source>
</evidence>
<comment type="caution">
    <text evidence="3">The sequence shown here is derived from an EMBL/GenBank/DDBJ whole genome shotgun (WGS) entry which is preliminary data.</text>
</comment>
<sequence>MISSAIGDTIAAMDYKGLFSKLEETLDKINRSDDRVADLSAMARLVVDEFHEALNLTAGRVYVRRDDEYVLHDQYPEAGAPEGISIPADYPPILELCKLGTILHCIGDPGVDAGLEQTLGVECFAAIAVGERNQLLIAFSLGDWADTDQVLYTLRTIRHVIQLKLREGALKDLVAQAREIQLSLLPKVSPSFGDYDVWSNSIPAEEVGGDLYDYLEVSDRILGIAVADSAGHGLPAALQARDAIIGLRMGIEENLRLTATIEKLNRVVSRSTLAARFISLFYAELERDGTMVYSNAGHPPPLVLRDGEFEELRCGGLILGPDPGARYRRGYTTIAPGTIFLAYTDGITEAADNADDMFGVDRLKEIMVSRTWTRARELVDAIFEAVGSFSKNKMPDDDQTVTVVIRSTGAGSA</sequence>
<gene>
    <name evidence="3" type="ORF">IFK94_02035</name>
</gene>
<keyword evidence="1" id="KW-0378">Hydrolase</keyword>
<dbReference type="SMART" id="SM00331">
    <property type="entry name" value="PP2C_SIG"/>
    <property type="match status" value="1"/>
</dbReference>
<organism evidence="3 4">
    <name type="scientific">Candidatus Polarisedimenticola svalbardensis</name>
    <dbReference type="NCBI Taxonomy" id="2886004"/>
    <lineage>
        <taxon>Bacteria</taxon>
        <taxon>Pseudomonadati</taxon>
        <taxon>Acidobacteriota</taxon>
        <taxon>Candidatus Polarisedimenticolia</taxon>
        <taxon>Candidatus Polarisedimenticolales</taxon>
        <taxon>Candidatus Polarisedimenticolaceae</taxon>
        <taxon>Candidatus Polarisedimenticola</taxon>
    </lineage>
</organism>
<protein>
    <submittedName>
        <fullName evidence="3">PP2C family protein-serine/threonine phosphatase</fullName>
    </submittedName>
</protein>
<evidence type="ECO:0000313" key="4">
    <source>
        <dbReference type="Proteomes" id="UP000648239"/>
    </source>
</evidence>
<accession>A0A8J6XU18</accession>
<proteinExistence type="predicted"/>